<sequence length="284" mass="32459">MSSPEPAVGERWAYRARAIDRVTEVEVLKIGTNRPPRVRVRFVDEAQEGREEWVPPARLKVPWAQGAEWQQLQDRWEAARVASGSIRDSIEERAAWNVEESLPDWPAAELGYNNDAGLMFIRDVDAVCQELGLDRVDLEHPASFQTASQLVVPWPVTETVLQRRAMANADVLLTELHRQQQQAERGMRWGRSTGYGGYYEPEMCAEFEVRDRPARELVRRWCGADAVARADELAALREEVRRIGRITEEAITALRDHDAKLAGRLERELGVPLEDIRANRQRSE</sequence>
<evidence type="ECO:0000313" key="2">
    <source>
        <dbReference type="Proteomes" id="UP001494902"/>
    </source>
</evidence>
<dbReference type="RefSeq" id="WP_349298824.1">
    <property type="nucleotide sequence ID" value="NZ_JBEDNQ010000005.1"/>
</dbReference>
<dbReference type="Proteomes" id="UP001494902">
    <property type="component" value="Unassembled WGS sequence"/>
</dbReference>
<evidence type="ECO:0008006" key="3">
    <source>
        <dbReference type="Google" id="ProtNLM"/>
    </source>
</evidence>
<protein>
    <recommendedName>
        <fullName evidence="3">PE-PGRS family protein</fullName>
    </recommendedName>
</protein>
<reference evidence="1 2" key="1">
    <citation type="submission" date="2024-03" db="EMBL/GenBank/DDBJ databases">
        <title>Draft genome sequence of Pseudonocardia nematodicida JCM 31783.</title>
        <authorList>
            <person name="Butdee W."/>
            <person name="Duangmal K."/>
        </authorList>
    </citation>
    <scope>NUCLEOTIDE SEQUENCE [LARGE SCALE GENOMIC DNA]</scope>
    <source>
        <strain evidence="1 2">JCM 31783</strain>
    </source>
</reference>
<keyword evidence="2" id="KW-1185">Reference proteome</keyword>
<proteinExistence type="predicted"/>
<organism evidence="1 2">
    <name type="scientific">Pseudonocardia nematodicida</name>
    <dbReference type="NCBI Taxonomy" id="1206997"/>
    <lineage>
        <taxon>Bacteria</taxon>
        <taxon>Bacillati</taxon>
        <taxon>Actinomycetota</taxon>
        <taxon>Actinomycetes</taxon>
        <taxon>Pseudonocardiales</taxon>
        <taxon>Pseudonocardiaceae</taxon>
        <taxon>Pseudonocardia</taxon>
    </lineage>
</organism>
<evidence type="ECO:0000313" key="1">
    <source>
        <dbReference type="EMBL" id="MEQ3551754.1"/>
    </source>
</evidence>
<gene>
    <name evidence="1" type="ORF">WIS52_14870</name>
</gene>
<dbReference type="EMBL" id="JBEDNQ010000005">
    <property type="protein sequence ID" value="MEQ3551754.1"/>
    <property type="molecule type" value="Genomic_DNA"/>
</dbReference>
<comment type="caution">
    <text evidence="1">The sequence shown here is derived from an EMBL/GenBank/DDBJ whole genome shotgun (WGS) entry which is preliminary data.</text>
</comment>
<name>A0ABV1KBU8_9PSEU</name>
<accession>A0ABV1KBU8</accession>